<dbReference type="OrthoDB" id="283384at2"/>
<gene>
    <name evidence="4" type="ordered locus">Sinac_6605</name>
</gene>
<organism evidence="4 5">
    <name type="scientific">Singulisphaera acidiphila (strain ATCC BAA-1392 / DSM 18658 / VKM B-2454 / MOB10)</name>
    <dbReference type="NCBI Taxonomy" id="886293"/>
    <lineage>
        <taxon>Bacteria</taxon>
        <taxon>Pseudomonadati</taxon>
        <taxon>Planctomycetota</taxon>
        <taxon>Planctomycetia</taxon>
        <taxon>Isosphaerales</taxon>
        <taxon>Isosphaeraceae</taxon>
        <taxon>Singulisphaera</taxon>
    </lineage>
</organism>
<dbReference type="GO" id="GO:0016757">
    <property type="term" value="F:glycosyltransferase activity"/>
    <property type="evidence" value="ECO:0007669"/>
    <property type="project" value="InterPro"/>
</dbReference>
<dbReference type="PANTHER" id="PTHR46401">
    <property type="entry name" value="GLYCOSYLTRANSFERASE WBBK-RELATED"/>
    <property type="match status" value="1"/>
</dbReference>
<dbReference type="GO" id="GO:0009103">
    <property type="term" value="P:lipopolysaccharide biosynthetic process"/>
    <property type="evidence" value="ECO:0007669"/>
    <property type="project" value="TreeGrafter"/>
</dbReference>
<evidence type="ECO:0000313" key="4">
    <source>
        <dbReference type="EMBL" id="AGA30680.1"/>
    </source>
</evidence>
<dbReference type="FunFam" id="3.40.50.2000:FF:000119">
    <property type="entry name" value="Glycosyl transferase group 1"/>
    <property type="match status" value="1"/>
</dbReference>
<accession>L0DPD5</accession>
<proteinExistence type="predicted"/>
<name>L0DPD5_SINAD</name>
<evidence type="ECO:0000256" key="1">
    <source>
        <dbReference type="ARBA" id="ARBA00022679"/>
    </source>
</evidence>
<evidence type="ECO:0000259" key="2">
    <source>
        <dbReference type="Pfam" id="PF00534"/>
    </source>
</evidence>
<feature type="domain" description="Glycosyltransferase subfamily 4-like N-terminal" evidence="3">
    <location>
        <begin position="15"/>
        <end position="180"/>
    </location>
</feature>
<dbReference type="eggNOG" id="COG0438">
    <property type="taxonomic scope" value="Bacteria"/>
</dbReference>
<dbReference type="RefSeq" id="WP_015249762.1">
    <property type="nucleotide sequence ID" value="NC_019892.1"/>
</dbReference>
<dbReference type="AlphaFoldDB" id="L0DPD5"/>
<sequence length="424" mass="46186">MRVGIDGSCLANRRGFGRFARQVLDALADVPNPHEIVVFIDRPSAATASVPACFETVLVDVGEAPTNAASATGRRRVRDMFSMGKAVANAGIDLIYFPATYTFFPVWNVKHVVVTMHDTLALAHPELVFPTWQGRLSWMLKEHAAACWADRIVTVSESARLDLIAWFRLPAEKICVVSEGPGAEFRPRPRGPESDAVLARYGLESGSRYVLYVGGLSPHKNLSRLIEAFAAAAPADVRLVLVGDTGDVFHTHVPELRAAVERFGLDGRVLFTGFVPDEDLAYLYSRAYVLAHPSLMEGFGLPPVEAMACGTPVISSTAGSLPEVVGDAGLFFDPTDVGAIARAVRRIFEDPAARDELARTAFRRAAQFTWSNSARALLAAFGEFDPGWDPRHTESILHLSHRSSRSPRGEAWDLVEAKLPASEH</sequence>
<dbReference type="EMBL" id="CP003364">
    <property type="protein sequence ID" value="AGA30680.1"/>
    <property type="molecule type" value="Genomic_DNA"/>
</dbReference>
<dbReference type="PANTHER" id="PTHR46401:SF2">
    <property type="entry name" value="GLYCOSYLTRANSFERASE WBBK-RELATED"/>
    <property type="match status" value="1"/>
</dbReference>
<dbReference type="Proteomes" id="UP000010798">
    <property type="component" value="Chromosome"/>
</dbReference>
<keyword evidence="1 4" id="KW-0808">Transferase</keyword>
<evidence type="ECO:0000313" key="5">
    <source>
        <dbReference type="Proteomes" id="UP000010798"/>
    </source>
</evidence>
<dbReference type="KEGG" id="saci:Sinac_6605"/>
<reference evidence="4 5" key="1">
    <citation type="submission" date="2012-02" db="EMBL/GenBank/DDBJ databases">
        <title>Complete sequence of chromosome of Singulisphaera acidiphila DSM 18658.</title>
        <authorList>
            <consortium name="US DOE Joint Genome Institute (JGI-PGF)"/>
            <person name="Lucas S."/>
            <person name="Copeland A."/>
            <person name="Lapidus A."/>
            <person name="Glavina del Rio T."/>
            <person name="Dalin E."/>
            <person name="Tice H."/>
            <person name="Bruce D."/>
            <person name="Goodwin L."/>
            <person name="Pitluck S."/>
            <person name="Peters L."/>
            <person name="Ovchinnikova G."/>
            <person name="Chertkov O."/>
            <person name="Kyrpides N."/>
            <person name="Mavromatis K."/>
            <person name="Ivanova N."/>
            <person name="Brettin T."/>
            <person name="Detter J.C."/>
            <person name="Han C."/>
            <person name="Larimer F."/>
            <person name="Land M."/>
            <person name="Hauser L."/>
            <person name="Markowitz V."/>
            <person name="Cheng J.-F."/>
            <person name="Hugenholtz P."/>
            <person name="Woyke T."/>
            <person name="Wu D."/>
            <person name="Tindall B."/>
            <person name="Pomrenke H."/>
            <person name="Brambilla E."/>
            <person name="Klenk H.-P."/>
            <person name="Eisen J.A."/>
        </authorList>
    </citation>
    <scope>NUCLEOTIDE SEQUENCE [LARGE SCALE GENOMIC DNA]</scope>
    <source>
        <strain evidence="5">ATCC BAA-1392 / DSM 18658 / VKM B-2454 / MOB10</strain>
    </source>
</reference>
<dbReference type="SUPFAM" id="SSF53756">
    <property type="entry name" value="UDP-Glycosyltransferase/glycogen phosphorylase"/>
    <property type="match status" value="1"/>
</dbReference>
<dbReference type="Gene3D" id="3.40.50.2000">
    <property type="entry name" value="Glycogen Phosphorylase B"/>
    <property type="match status" value="2"/>
</dbReference>
<protein>
    <submittedName>
        <fullName evidence="4">Glycosyltransferase</fullName>
    </submittedName>
</protein>
<dbReference type="HOGENOM" id="CLU_009583_27_6_0"/>
<keyword evidence="5" id="KW-1185">Reference proteome</keyword>
<dbReference type="Pfam" id="PF13439">
    <property type="entry name" value="Glyco_transf_4"/>
    <property type="match status" value="1"/>
</dbReference>
<feature type="domain" description="Glycosyl transferase family 1" evidence="2">
    <location>
        <begin position="201"/>
        <end position="361"/>
    </location>
</feature>
<dbReference type="InterPro" id="IPR001296">
    <property type="entry name" value="Glyco_trans_1"/>
</dbReference>
<evidence type="ECO:0000259" key="3">
    <source>
        <dbReference type="Pfam" id="PF13439"/>
    </source>
</evidence>
<dbReference type="Pfam" id="PF00534">
    <property type="entry name" value="Glycos_transf_1"/>
    <property type="match status" value="1"/>
</dbReference>
<dbReference type="InterPro" id="IPR028098">
    <property type="entry name" value="Glyco_trans_4-like_N"/>
</dbReference>
<dbReference type="STRING" id="886293.Sinac_6605"/>
<dbReference type="CDD" id="cd03809">
    <property type="entry name" value="GT4_MtfB-like"/>
    <property type="match status" value="1"/>
</dbReference>